<reference evidence="3 4" key="1">
    <citation type="submission" date="2019-06" db="EMBL/GenBank/DDBJ databases">
        <title>Desulfobotulus mexicanus sp. nov., a novel sulfate-reducing bacterium isolated from the sediment of an alkaline crater lake in Mexico.</title>
        <authorList>
            <person name="Hirschler-Rea A."/>
        </authorList>
    </citation>
    <scope>NUCLEOTIDE SEQUENCE [LARGE SCALE GENOMIC DNA]</scope>
    <source>
        <strain evidence="3 4">PAR22N</strain>
    </source>
</reference>
<protein>
    <submittedName>
        <fullName evidence="3">IS4 family transposase</fullName>
    </submittedName>
</protein>
<keyword evidence="2" id="KW-0472">Membrane</keyword>
<feature type="compositionally biased region" description="Basic and acidic residues" evidence="1">
    <location>
        <begin position="66"/>
        <end position="78"/>
    </location>
</feature>
<dbReference type="EMBL" id="VDMB01000065">
    <property type="protein sequence ID" value="TYT73098.1"/>
    <property type="molecule type" value="Genomic_DNA"/>
</dbReference>
<evidence type="ECO:0000313" key="3">
    <source>
        <dbReference type="EMBL" id="TYT73098.1"/>
    </source>
</evidence>
<proteinExistence type="predicted"/>
<keyword evidence="4" id="KW-1185">Reference proteome</keyword>
<evidence type="ECO:0000256" key="2">
    <source>
        <dbReference type="SAM" id="Phobius"/>
    </source>
</evidence>
<dbReference type="AlphaFoldDB" id="A0A5S5MBH6"/>
<gene>
    <name evidence="3" type="ORF">FIM25_16915</name>
</gene>
<evidence type="ECO:0000256" key="1">
    <source>
        <dbReference type="SAM" id="MobiDB-lite"/>
    </source>
</evidence>
<feature type="non-terminal residue" evidence="3">
    <location>
        <position position="1"/>
    </location>
</feature>
<feature type="transmembrane region" description="Helical" evidence="2">
    <location>
        <begin position="9"/>
        <end position="27"/>
    </location>
</feature>
<name>A0A5S5MBH6_9BACT</name>
<evidence type="ECO:0000313" key="4">
    <source>
        <dbReference type="Proteomes" id="UP000321899"/>
    </source>
</evidence>
<keyword evidence="2" id="KW-0812">Transmembrane</keyword>
<dbReference type="Proteomes" id="UP000321899">
    <property type="component" value="Unassembled WGS sequence"/>
</dbReference>
<comment type="caution">
    <text evidence="3">The sequence shown here is derived from an EMBL/GenBank/DDBJ whole genome shotgun (WGS) entry which is preliminary data.</text>
</comment>
<feature type="region of interest" description="Disordered" evidence="1">
    <location>
        <begin position="54"/>
        <end position="78"/>
    </location>
</feature>
<organism evidence="3 4">
    <name type="scientific">Desulfobotulus mexicanus</name>
    <dbReference type="NCBI Taxonomy" id="2586642"/>
    <lineage>
        <taxon>Bacteria</taxon>
        <taxon>Pseudomonadati</taxon>
        <taxon>Thermodesulfobacteriota</taxon>
        <taxon>Desulfobacteria</taxon>
        <taxon>Desulfobacterales</taxon>
        <taxon>Desulfobacteraceae</taxon>
        <taxon>Desulfobotulus</taxon>
    </lineage>
</organism>
<accession>A0A5S5MBH6</accession>
<keyword evidence="2" id="KW-1133">Transmembrane helix</keyword>
<sequence length="78" mass="9038">HLIAREKHGLMVQILGGLITYLLMAIYCREQFGEEVSIKRVREIRNTILNELFNSNSDEDNQGNKILKEPDHLMQAKT</sequence>